<dbReference type="EMBL" id="JAUOZS010000001">
    <property type="protein sequence ID" value="MDT8903599.1"/>
    <property type="molecule type" value="Genomic_DNA"/>
</dbReference>
<accession>A0ABU3P3I6</accession>
<name>A0ABU3P3I6_9FIRM</name>
<evidence type="ECO:0000313" key="1">
    <source>
        <dbReference type="EMBL" id="MDT8903599.1"/>
    </source>
</evidence>
<dbReference type="RefSeq" id="WP_413782052.1">
    <property type="nucleotide sequence ID" value="NZ_JAUOZS010000001.1"/>
</dbReference>
<reference evidence="1 2" key="1">
    <citation type="submission" date="2023-07" db="EMBL/GenBank/DDBJ databases">
        <title>The novel representative of Negativicutes class, Anaeroselena agilis gen. nov. sp. nov.</title>
        <authorList>
            <person name="Prokofeva M.I."/>
            <person name="Elcheninov A.G."/>
            <person name="Klyukina A."/>
            <person name="Kublanov I.V."/>
            <person name="Frolov E.N."/>
            <person name="Podosokorskaya O.A."/>
        </authorList>
    </citation>
    <scope>NUCLEOTIDE SEQUENCE [LARGE SCALE GENOMIC DNA]</scope>
    <source>
        <strain evidence="1 2">4137-cl</strain>
    </source>
</reference>
<protein>
    <submittedName>
        <fullName evidence="1">Uncharacterized protein</fullName>
    </submittedName>
</protein>
<sequence>MLNKTITTHTPQRITPDILKLCAKLSPSTSPQYIKVRVFSHCQPNECFNNVKRHIIRHGGCIQHGWAIWLWPKVMLDAEFHAVWLDNMGNYLDISPHFPVTNKILFLPDNNRVFEGRRIDNVRRALKNDPIVLELIKICEEMVKIQVNNVVPLMGKSMIMGDEVDRYKYLQTRAFKIREQLDRR</sequence>
<dbReference type="Proteomes" id="UP001254848">
    <property type="component" value="Unassembled WGS sequence"/>
</dbReference>
<evidence type="ECO:0000313" key="2">
    <source>
        <dbReference type="Proteomes" id="UP001254848"/>
    </source>
</evidence>
<gene>
    <name evidence="1" type="ORF">Q4T40_20425</name>
</gene>
<proteinExistence type="predicted"/>
<comment type="caution">
    <text evidence="1">The sequence shown here is derived from an EMBL/GenBank/DDBJ whole genome shotgun (WGS) entry which is preliminary data.</text>
</comment>
<organism evidence="1 2">
    <name type="scientific">Anaeroselena agilis</name>
    <dbReference type="NCBI Taxonomy" id="3063788"/>
    <lineage>
        <taxon>Bacteria</taxon>
        <taxon>Bacillati</taxon>
        <taxon>Bacillota</taxon>
        <taxon>Negativicutes</taxon>
        <taxon>Acetonemataceae</taxon>
        <taxon>Anaeroselena</taxon>
    </lineage>
</organism>
<keyword evidence="2" id="KW-1185">Reference proteome</keyword>